<evidence type="ECO:0000256" key="9">
    <source>
        <dbReference type="RuleBase" id="RU369079"/>
    </source>
</evidence>
<dbReference type="Pfam" id="PF04290">
    <property type="entry name" value="DctQ"/>
    <property type="match status" value="1"/>
</dbReference>
<dbReference type="EMBL" id="CP003466">
    <property type="protein sequence ID" value="AFT71303.1"/>
    <property type="molecule type" value="Genomic_DNA"/>
</dbReference>
<gene>
    <name evidence="11" type="ordered locus">B5T_03035</name>
</gene>
<evidence type="ECO:0000256" key="3">
    <source>
        <dbReference type="ARBA" id="ARBA00022475"/>
    </source>
</evidence>
<evidence type="ECO:0000256" key="7">
    <source>
        <dbReference type="ARBA" id="ARBA00023136"/>
    </source>
</evidence>
<evidence type="ECO:0000256" key="6">
    <source>
        <dbReference type="ARBA" id="ARBA00022989"/>
    </source>
</evidence>
<feature type="transmembrane region" description="Helical" evidence="9">
    <location>
        <begin position="54"/>
        <end position="74"/>
    </location>
</feature>
<comment type="subunit">
    <text evidence="9">The complex comprises the extracytoplasmic solute receptor protein and the two transmembrane proteins.</text>
</comment>
<dbReference type="PANTHER" id="PTHR35011:SF10">
    <property type="entry name" value="TRAP TRANSPORTER SMALL PERMEASE PROTEIN"/>
    <property type="match status" value="1"/>
</dbReference>
<organism evidence="11 12">
    <name type="scientific">Alcanivorax dieselolei (strain DSM 16502 / CGMCC 1.3690 / MCCC 1A00001 / B-5)</name>
    <name type="common">Alloalcanivorax dieselolei</name>
    <dbReference type="NCBI Taxonomy" id="930169"/>
    <lineage>
        <taxon>Bacteria</taxon>
        <taxon>Pseudomonadati</taxon>
        <taxon>Pseudomonadota</taxon>
        <taxon>Gammaproteobacteria</taxon>
        <taxon>Oceanospirillales</taxon>
        <taxon>Alcanivoracaceae</taxon>
        <taxon>Alloalcanivorax</taxon>
    </lineage>
</organism>
<comment type="subcellular location">
    <subcellularLocation>
        <location evidence="1 9">Cell inner membrane</location>
        <topology evidence="1 9">Multi-pass membrane protein</topology>
    </subcellularLocation>
</comment>
<dbReference type="HOGENOM" id="CLU_086356_8_3_6"/>
<reference evidence="11 12" key="1">
    <citation type="journal article" date="2012" name="J. Bacteriol.">
        <title>Complete genome sequence of Alcanivorax dieselolei type strain B5.</title>
        <authorList>
            <person name="Lai Q."/>
            <person name="Li W."/>
            <person name="Shao Z."/>
        </authorList>
    </citation>
    <scope>NUCLEOTIDE SEQUENCE [LARGE SCALE GENOMIC DNA]</scope>
    <source>
        <strain evidence="12">DSM 16502 / CGMCC 1.3690 / B-5</strain>
    </source>
</reference>
<dbReference type="GO" id="GO:0005886">
    <property type="term" value="C:plasma membrane"/>
    <property type="evidence" value="ECO:0007669"/>
    <property type="project" value="UniProtKB-SubCell"/>
</dbReference>
<dbReference type="RefSeq" id="WP_014995369.1">
    <property type="nucleotide sequence ID" value="NC_018691.1"/>
</dbReference>
<comment type="function">
    <text evidence="9">Part of the tripartite ATP-independent periplasmic (TRAP) transport system.</text>
</comment>
<dbReference type="PATRIC" id="fig|930169.3.peg.2998"/>
<evidence type="ECO:0000313" key="11">
    <source>
        <dbReference type="EMBL" id="AFT71303.1"/>
    </source>
</evidence>
<evidence type="ECO:0000256" key="1">
    <source>
        <dbReference type="ARBA" id="ARBA00004429"/>
    </source>
</evidence>
<dbReference type="PANTHER" id="PTHR35011">
    <property type="entry name" value="2,3-DIKETO-L-GULONATE TRAP TRANSPORTER SMALL PERMEASE PROTEIN YIAM"/>
    <property type="match status" value="1"/>
</dbReference>
<dbReference type="Proteomes" id="UP000006286">
    <property type="component" value="Chromosome"/>
</dbReference>
<evidence type="ECO:0000256" key="4">
    <source>
        <dbReference type="ARBA" id="ARBA00022519"/>
    </source>
</evidence>
<keyword evidence="4 9" id="KW-0997">Cell inner membrane</keyword>
<keyword evidence="2 9" id="KW-0813">Transport</keyword>
<evidence type="ECO:0000256" key="2">
    <source>
        <dbReference type="ARBA" id="ARBA00022448"/>
    </source>
</evidence>
<dbReference type="InterPro" id="IPR055348">
    <property type="entry name" value="DctQ"/>
</dbReference>
<proteinExistence type="inferred from homology"/>
<keyword evidence="3" id="KW-1003">Cell membrane</keyword>
<comment type="similarity">
    <text evidence="8 9">Belongs to the TRAP transporter small permease family.</text>
</comment>
<keyword evidence="5 9" id="KW-0812">Transmembrane</keyword>
<feature type="transmembrane region" description="Helical" evidence="9">
    <location>
        <begin position="95"/>
        <end position="119"/>
    </location>
</feature>
<dbReference type="eggNOG" id="COG3090">
    <property type="taxonomic scope" value="Bacteria"/>
</dbReference>
<protein>
    <recommendedName>
        <fullName evidence="9">TRAP transporter small permease protein</fullName>
    </recommendedName>
</protein>
<keyword evidence="12" id="KW-1185">Reference proteome</keyword>
<dbReference type="GO" id="GO:0022857">
    <property type="term" value="F:transmembrane transporter activity"/>
    <property type="evidence" value="ECO:0007669"/>
    <property type="project" value="UniProtKB-UniRule"/>
</dbReference>
<keyword evidence="7 9" id="KW-0472">Membrane</keyword>
<feature type="transmembrane region" description="Helical" evidence="9">
    <location>
        <begin position="20"/>
        <end position="42"/>
    </location>
</feature>
<evidence type="ECO:0000256" key="5">
    <source>
        <dbReference type="ARBA" id="ARBA00022692"/>
    </source>
</evidence>
<dbReference type="KEGG" id="adi:B5T_03035"/>
<name>K0CF98_ALCDB</name>
<dbReference type="GO" id="GO:0015740">
    <property type="term" value="P:C4-dicarboxylate transport"/>
    <property type="evidence" value="ECO:0007669"/>
    <property type="project" value="TreeGrafter"/>
</dbReference>
<accession>K0CF98</accession>
<evidence type="ECO:0000259" key="10">
    <source>
        <dbReference type="Pfam" id="PF04290"/>
    </source>
</evidence>
<dbReference type="InterPro" id="IPR007387">
    <property type="entry name" value="TRAP_DctQ"/>
</dbReference>
<keyword evidence="6 9" id="KW-1133">Transmembrane helix</keyword>
<sequence>MASNKLAATITTAMDRIDTILVFLAQLILAALMMLTFVNVVGRALFQQSLPDGLIVSEMMLVAIVFLPLSYVQSMGAHLEVTVFTDLLPARVQKALFCAGLAAGILVFGHMAWLGWLSAHESFKTGGYGFSAILYIPEWPARMLIPLGLGWWCLRMLTQLIWPSSQPEQAESELQLALENAGLDDQVDRFGRRDQSGDKR</sequence>
<dbReference type="AlphaFoldDB" id="K0CF98"/>
<evidence type="ECO:0000256" key="8">
    <source>
        <dbReference type="ARBA" id="ARBA00038436"/>
    </source>
</evidence>
<dbReference type="STRING" id="930169.B5T_03035"/>
<feature type="transmembrane region" description="Helical" evidence="9">
    <location>
        <begin position="139"/>
        <end position="157"/>
    </location>
</feature>
<feature type="domain" description="Tripartite ATP-independent periplasmic transporters DctQ component" evidence="10">
    <location>
        <begin position="32"/>
        <end position="161"/>
    </location>
</feature>
<evidence type="ECO:0000313" key="12">
    <source>
        <dbReference type="Proteomes" id="UP000006286"/>
    </source>
</evidence>